<dbReference type="Proteomes" id="UP001244295">
    <property type="component" value="Unassembled WGS sequence"/>
</dbReference>
<evidence type="ECO:0000256" key="1">
    <source>
        <dbReference type="SAM" id="MobiDB-lite"/>
    </source>
</evidence>
<dbReference type="GO" id="GO:0018580">
    <property type="term" value="F:nitronate monooxygenase activity"/>
    <property type="evidence" value="ECO:0007669"/>
    <property type="project" value="UniProtKB-EC"/>
</dbReference>
<keyword evidence="3" id="KW-0560">Oxidoreductase</keyword>
<comment type="caution">
    <text evidence="3">The sequence shown here is derived from an EMBL/GenBank/DDBJ whole genome shotgun (WGS) entry which is preliminary data.</text>
</comment>
<dbReference type="EC" id="1.13.12.16" evidence="3"/>
<evidence type="ECO:0000313" key="3">
    <source>
        <dbReference type="EMBL" id="MDP9923964.1"/>
    </source>
</evidence>
<feature type="compositionally biased region" description="Low complexity" evidence="1">
    <location>
        <begin position="13"/>
        <end position="23"/>
    </location>
</feature>
<protein>
    <submittedName>
        <fullName evidence="3">Nitronate monooxygenase</fullName>
        <ecNumber evidence="3">1.13.12.16</ecNumber>
    </submittedName>
</protein>
<dbReference type="RefSeq" id="WP_307637044.1">
    <property type="nucleotide sequence ID" value="NZ_JAUSRR010000005.1"/>
</dbReference>
<proteinExistence type="predicted"/>
<dbReference type="EMBL" id="JAUSRR010000005">
    <property type="protein sequence ID" value="MDP9923964.1"/>
    <property type="molecule type" value="Genomic_DNA"/>
</dbReference>
<sequence>MRPLPPMPHPSTPDDAAAPFADTPFADTPAALRARGLRFPERVEVSSPVCYADELDAAYRDAGNREELLAALNELLEAERAGARITLRSAAETDDLALQRLMTDIHRDEARWCGVLIDAIQSLAATPSTRTGAFYERAMAVPELGARLALLNRGQGWVVRKLQALLPRIVDAHIHGELTAMLVSHQQNIARVDAQQVSQAPRGPQEGASS</sequence>
<feature type="compositionally biased region" description="Pro residues" evidence="1">
    <location>
        <begin position="1"/>
        <end position="11"/>
    </location>
</feature>
<dbReference type="AlphaFoldDB" id="A0AAW8DXJ0"/>
<accession>A0AAW8DXJ0</accession>
<feature type="domain" description="DUF6306" evidence="2">
    <location>
        <begin position="66"/>
        <end position="193"/>
    </location>
</feature>
<organism evidence="3 4">
    <name type="scientific">Variovorax boronicumulans</name>
    <dbReference type="NCBI Taxonomy" id="436515"/>
    <lineage>
        <taxon>Bacteria</taxon>
        <taxon>Pseudomonadati</taxon>
        <taxon>Pseudomonadota</taxon>
        <taxon>Betaproteobacteria</taxon>
        <taxon>Burkholderiales</taxon>
        <taxon>Comamonadaceae</taxon>
        <taxon>Variovorax</taxon>
    </lineage>
</organism>
<reference evidence="3" key="1">
    <citation type="submission" date="2023-07" db="EMBL/GenBank/DDBJ databases">
        <title>Sorghum-associated microbial communities from plants grown in Nebraska, USA.</title>
        <authorList>
            <person name="Schachtman D."/>
        </authorList>
    </citation>
    <scope>NUCLEOTIDE SEQUENCE</scope>
    <source>
        <strain evidence="3">DS2795</strain>
    </source>
</reference>
<name>A0AAW8DXJ0_9BURK</name>
<evidence type="ECO:0000259" key="2">
    <source>
        <dbReference type="Pfam" id="PF19825"/>
    </source>
</evidence>
<evidence type="ECO:0000313" key="4">
    <source>
        <dbReference type="Proteomes" id="UP001244295"/>
    </source>
</evidence>
<keyword evidence="3" id="KW-0503">Monooxygenase</keyword>
<feature type="region of interest" description="Disordered" evidence="1">
    <location>
        <begin position="1"/>
        <end position="23"/>
    </location>
</feature>
<dbReference type="Pfam" id="PF19825">
    <property type="entry name" value="DUF6306"/>
    <property type="match status" value="1"/>
</dbReference>
<gene>
    <name evidence="3" type="ORF">J2W25_002996</name>
</gene>
<dbReference type="InterPro" id="IPR046273">
    <property type="entry name" value="DUF6306"/>
</dbReference>